<dbReference type="RefSeq" id="WP_250583524.1">
    <property type="nucleotide sequence ID" value="NZ_JAKRVX010000002.1"/>
</dbReference>
<name>A0AAE3FXF6_9EURY</name>
<proteinExistence type="predicted"/>
<feature type="domain" description="DUF8159" evidence="1">
    <location>
        <begin position="3"/>
        <end position="81"/>
    </location>
</feature>
<gene>
    <name evidence="2" type="ORF">AArcSt2_06870</name>
</gene>
<comment type="caution">
    <text evidence="2">The sequence shown here is derived from an EMBL/GenBank/DDBJ whole genome shotgun (WGS) entry which is preliminary data.</text>
</comment>
<dbReference type="InterPro" id="IPR058473">
    <property type="entry name" value="DUF8159"/>
</dbReference>
<evidence type="ECO:0000313" key="2">
    <source>
        <dbReference type="EMBL" id="MCL9816665.1"/>
    </source>
</evidence>
<dbReference type="Proteomes" id="UP001203207">
    <property type="component" value="Unassembled WGS sequence"/>
</dbReference>
<protein>
    <recommendedName>
        <fullName evidence="1">DUF8159 domain-containing protein</fullName>
    </recommendedName>
</protein>
<evidence type="ECO:0000313" key="3">
    <source>
        <dbReference type="Proteomes" id="UP001203207"/>
    </source>
</evidence>
<keyword evidence="3" id="KW-1185">Reference proteome</keyword>
<dbReference type="AlphaFoldDB" id="A0AAE3FXF6"/>
<dbReference type="EMBL" id="JAKRVX010000002">
    <property type="protein sequence ID" value="MCL9816665.1"/>
    <property type="molecule type" value="Genomic_DNA"/>
</dbReference>
<dbReference type="Pfam" id="PF26490">
    <property type="entry name" value="DUF8159"/>
    <property type="match status" value="1"/>
</dbReference>
<reference evidence="2" key="1">
    <citation type="journal article" date="2022" name="Syst. Appl. Microbiol.">
        <title>Natronocalculus amylovorans gen. nov., sp. nov., and Natranaeroarchaeum aerophilus sp. nov., dominant culturable amylolytic natronoarchaea from hypersaline soda lakes in southwestern Siberia.</title>
        <authorList>
            <person name="Sorokin D.Y."/>
            <person name="Elcheninov A.G."/>
            <person name="Khizhniak T.V."/>
            <person name="Koenen M."/>
            <person name="Bale N.J."/>
            <person name="Damste J.S.S."/>
            <person name="Kublanov I.V."/>
        </authorList>
    </citation>
    <scope>NUCLEOTIDE SEQUENCE</scope>
    <source>
        <strain evidence="2">AArc-St2</strain>
    </source>
</reference>
<organism evidence="2 3">
    <name type="scientific">Natronocalculus amylovorans</name>
    <dbReference type="NCBI Taxonomy" id="2917812"/>
    <lineage>
        <taxon>Archaea</taxon>
        <taxon>Methanobacteriati</taxon>
        <taxon>Methanobacteriota</taxon>
        <taxon>Stenosarchaea group</taxon>
        <taxon>Halobacteria</taxon>
        <taxon>Halobacteriales</taxon>
        <taxon>Haloferacaceae</taxon>
        <taxon>Natronocalculus</taxon>
    </lineage>
</organism>
<evidence type="ECO:0000259" key="1">
    <source>
        <dbReference type="Pfam" id="PF26490"/>
    </source>
</evidence>
<sequence>MGTDEGEIASEMGYISGAYIGLINRGLETEQMNVTALDWMDDSDLAYWYVETEWVDEYLDGDIDEDELSMRILLTLEMADES</sequence>
<reference evidence="2" key="2">
    <citation type="submission" date="2022-02" db="EMBL/GenBank/DDBJ databases">
        <authorList>
            <person name="Elcheninov A.G."/>
            <person name="Sorokin D.Y."/>
            <person name="Kublanov I.V."/>
        </authorList>
    </citation>
    <scope>NUCLEOTIDE SEQUENCE</scope>
    <source>
        <strain evidence="2">AArc-St2</strain>
    </source>
</reference>
<accession>A0AAE3FXF6</accession>